<dbReference type="Gene3D" id="3.30.565.10">
    <property type="entry name" value="Histidine kinase-like ATPase, C-terminal domain"/>
    <property type="match status" value="1"/>
</dbReference>
<keyword evidence="5" id="KW-0547">Nucleotide-binding</keyword>
<evidence type="ECO:0000259" key="11">
    <source>
        <dbReference type="Pfam" id="PF02518"/>
    </source>
</evidence>
<feature type="transmembrane region" description="Helical" evidence="10">
    <location>
        <begin position="68"/>
        <end position="85"/>
    </location>
</feature>
<dbReference type="InterPro" id="IPR055558">
    <property type="entry name" value="DUF7134"/>
</dbReference>
<proteinExistence type="predicted"/>
<dbReference type="Pfam" id="PF23539">
    <property type="entry name" value="DUF7134"/>
    <property type="match status" value="1"/>
</dbReference>
<keyword evidence="3" id="KW-0597">Phosphoprotein</keyword>
<keyword evidence="7" id="KW-0067">ATP-binding</keyword>
<dbReference type="PANTHER" id="PTHR24421">
    <property type="entry name" value="NITRATE/NITRITE SENSOR PROTEIN NARX-RELATED"/>
    <property type="match status" value="1"/>
</dbReference>
<feature type="domain" description="Signal transduction histidine kinase subgroup 3 dimerisation and phosphoacceptor" evidence="12">
    <location>
        <begin position="180"/>
        <end position="253"/>
    </location>
</feature>
<evidence type="ECO:0000256" key="2">
    <source>
        <dbReference type="ARBA" id="ARBA00012438"/>
    </source>
</evidence>
<comment type="catalytic activity">
    <reaction evidence="1">
        <text>ATP + protein L-histidine = ADP + protein N-phospho-L-histidine.</text>
        <dbReference type="EC" id="2.7.13.3"/>
    </reaction>
</comment>
<feature type="transmembrane region" description="Helical" evidence="10">
    <location>
        <begin position="92"/>
        <end position="110"/>
    </location>
</feature>
<dbReference type="Proteomes" id="UP000251995">
    <property type="component" value="Chromosome"/>
</dbReference>
<dbReference type="EC" id="2.7.13.3" evidence="2"/>
<evidence type="ECO:0000256" key="8">
    <source>
        <dbReference type="ARBA" id="ARBA00023012"/>
    </source>
</evidence>
<dbReference type="Pfam" id="PF07730">
    <property type="entry name" value="HisKA_3"/>
    <property type="match status" value="1"/>
</dbReference>
<evidence type="ECO:0000313" key="14">
    <source>
        <dbReference type="EMBL" id="AXE39729.1"/>
    </source>
</evidence>
<dbReference type="RefSeq" id="WP_114045560.1">
    <property type="nucleotide sequence ID" value="NZ_CP025198.1"/>
</dbReference>
<feature type="domain" description="DUF7134" evidence="13">
    <location>
        <begin position="3"/>
        <end position="152"/>
    </location>
</feature>
<evidence type="ECO:0000256" key="4">
    <source>
        <dbReference type="ARBA" id="ARBA00022679"/>
    </source>
</evidence>
<feature type="domain" description="Histidine kinase/HSP90-like ATPase" evidence="11">
    <location>
        <begin position="303"/>
        <end position="392"/>
    </location>
</feature>
<evidence type="ECO:0000259" key="12">
    <source>
        <dbReference type="Pfam" id="PF07730"/>
    </source>
</evidence>
<dbReference type="Pfam" id="PF02518">
    <property type="entry name" value="HATPase_c"/>
    <property type="match status" value="1"/>
</dbReference>
<dbReference type="GO" id="GO:0000155">
    <property type="term" value="F:phosphorelay sensor kinase activity"/>
    <property type="evidence" value="ECO:0007669"/>
    <property type="project" value="InterPro"/>
</dbReference>
<evidence type="ECO:0000256" key="6">
    <source>
        <dbReference type="ARBA" id="ARBA00022777"/>
    </source>
</evidence>
<evidence type="ECO:0000256" key="1">
    <source>
        <dbReference type="ARBA" id="ARBA00000085"/>
    </source>
</evidence>
<keyword evidence="15" id="KW-1185">Reference proteome</keyword>
<evidence type="ECO:0000256" key="9">
    <source>
        <dbReference type="SAM" id="Coils"/>
    </source>
</evidence>
<sequence length="393" mass="42687">MVWDAVLACILWPPAAAGTMATATTLPHFLWSLLFTMPLIWRRTRPDVAAGGVALACLIQLAVWPGPISGDLCVPIVIYAVVAYGQPRRAKWWLWLALAGSVAAGLFWTLDDGFLTRHSMRTAIFSIMTETIVCAVIVLMAWYAGRFARERRLNIDQLRRRAEDLERERDQRVRLATQEERTRIAREMHDIVAHSLSVIVVQADGGAYLAHHEEAGDAATRLEASGRALDTVAETARRALTETRRLVGVLRDDSDEPAELAPSQGLAELPELIAETRRALPVTLEVVGDPDSHPPLPEGADLAAYRVVQESLTNTLKHAGPAATAAVTITHGPESVEILVVDDGRGTEGAADDGAGHGLVGMRERVAAWGGTLEARDRLDGGFQVRAVIPVEH</sequence>
<feature type="coiled-coil region" evidence="9">
    <location>
        <begin position="148"/>
        <end position="175"/>
    </location>
</feature>
<evidence type="ECO:0000256" key="3">
    <source>
        <dbReference type="ARBA" id="ARBA00022553"/>
    </source>
</evidence>
<keyword evidence="10" id="KW-0812">Transmembrane</keyword>
<keyword evidence="10" id="KW-1133">Transmembrane helix</keyword>
<gene>
    <name evidence="14" type="primary">liaS_3</name>
    <name evidence="14" type="ORF">JS278_02591</name>
</gene>
<dbReference type="InterPro" id="IPR050482">
    <property type="entry name" value="Sensor_HK_TwoCompSys"/>
</dbReference>
<dbReference type="InterPro" id="IPR003594">
    <property type="entry name" value="HATPase_dom"/>
</dbReference>
<dbReference type="EMBL" id="CP025198">
    <property type="protein sequence ID" value="AXE39729.1"/>
    <property type="molecule type" value="Genomic_DNA"/>
</dbReference>
<dbReference type="SUPFAM" id="SSF55874">
    <property type="entry name" value="ATPase domain of HSP90 chaperone/DNA topoisomerase II/histidine kinase"/>
    <property type="match status" value="1"/>
</dbReference>
<dbReference type="OrthoDB" id="227596at2"/>
<dbReference type="AlphaFoldDB" id="A0A344UWT1"/>
<protein>
    <recommendedName>
        <fullName evidence="2">histidine kinase</fullName>
        <ecNumber evidence="2">2.7.13.3</ecNumber>
    </recommendedName>
</protein>
<accession>A0A344UWT1</accession>
<name>A0A344UWT1_9ACTN</name>
<evidence type="ECO:0000259" key="13">
    <source>
        <dbReference type="Pfam" id="PF23539"/>
    </source>
</evidence>
<dbReference type="GO" id="GO:0016020">
    <property type="term" value="C:membrane"/>
    <property type="evidence" value="ECO:0007669"/>
    <property type="project" value="InterPro"/>
</dbReference>
<keyword evidence="8" id="KW-0902">Two-component regulatory system</keyword>
<reference evidence="14 15" key="1">
    <citation type="submission" date="2017-12" db="EMBL/GenBank/DDBJ databases">
        <title>The whole genome sequence of the Acidipropionibacterium virtanenii sp. nov. type strain JS278.</title>
        <authorList>
            <person name="Laine P."/>
            <person name="Deptula P."/>
            <person name="Varmanen P."/>
            <person name="Auvinen P."/>
        </authorList>
    </citation>
    <scope>NUCLEOTIDE SEQUENCE [LARGE SCALE GENOMIC DNA]</scope>
    <source>
        <strain evidence="14 15">JS278</strain>
    </source>
</reference>
<dbReference type="GO" id="GO:0046983">
    <property type="term" value="F:protein dimerization activity"/>
    <property type="evidence" value="ECO:0007669"/>
    <property type="project" value="InterPro"/>
</dbReference>
<keyword evidence="10" id="KW-0472">Membrane</keyword>
<evidence type="ECO:0000256" key="5">
    <source>
        <dbReference type="ARBA" id="ARBA00022741"/>
    </source>
</evidence>
<dbReference type="CDD" id="cd16917">
    <property type="entry name" value="HATPase_UhpB-NarQ-NarX-like"/>
    <property type="match status" value="1"/>
</dbReference>
<evidence type="ECO:0000256" key="7">
    <source>
        <dbReference type="ARBA" id="ARBA00022840"/>
    </source>
</evidence>
<keyword evidence="9" id="KW-0175">Coiled coil</keyword>
<organism evidence="14 15">
    <name type="scientific">Acidipropionibacterium virtanenii</name>
    <dbReference type="NCBI Taxonomy" id="2057246"/>
    <lineage>
        <taxon>Bacteria</taxon>
        <taxon>Bacillati</taxon>
        <taxon>Actinomycetota</taxon>
        <taxon>Actinomycetes</taxon>
        <taxon>Propionibacteriales</taxon>
        <taxon>Propionibacteriaceae</taxon>
        <taxon>Acidipropionibacterium</taxon>
    </lineage>
</organism>
<dbReference type="GO" id="GO:0005524">
    <property type="term" value="F:ATP binding"/>
    <property type="evidence" value="ECO:0007669"/>
    <property type="project" value="UniProtKB-KW"/>
</dbReference>
<feature type="transmembrane region" description="Helical" evidence="10">
    <location>
        <begin position="122"/>
        <end position="144"/>
    </location>
</feature>
<dbReference type="InterPro" id="IPR011712">
    <property type="entry name" value="Sig_transdc_His_kin_sub3_dim/P"/>
</dbReference>
<dbReference type="KEGG" id="acij:JS278_02591"/>
<dbReference type="PANTHER" id="PTHR24421:SF10">
    <property type="entry name" value="NITRATE_NITRITE SENSOR PROTEIN NARQ"/>
    <property type="match status" value="1"/>
</dbReference>
<dbReference type="InterPro" id="IPR036890">
    <property type="entry name" value="HATPase_C_sf"/>
</dbReference>
<keyword evidence="4 14" id="KW-0808">Transferase</keyword>
<evidence type="ECO:0000313" key="15">
    <source>
        <dbReference type="Proteomes" id="UP000251995"/>
    </source>
</evidence>
<evidence type="ECO:0000256" key="10">
    <source>
        <dbReference type="SAM" id="Phobius"/>
    </source>
</evidence>
<dbReference type="Gene3D" id="1.20.5.1930">
    <property type="match status" value="1"/>
</dbReference>
<keyword evidence="6 14" id="KW-0418">Kinase</keyword>